<name>A0AA96LC83_9BACL</name>
<dbReference type="SUPFAM" id="SSF103359">
    <property type="entry name" value="Suppressor of Fused, N-terminal domain"/>
    <property type="match status" value="1"/>
</dbReference>
<dbReference type="GO" id="GO:0005737">
    <property type="term" value="C:cytoplasm"/>
    <property type="evidence" value="ECO:0007669"/>
    <property type="project" value="TreeGrafter"/>
</dbReference>
<evidence type="ECO:0000313" key="2">
    <source>
        <dbReference type="EMBL" id="WNQ10986.1"/>
    </source>
</evidence>
<dbReference type="Proteomes" id="UP001305702">
    <property type="component" value="Chromosome"/>
</dbReference>
<dbReference type="InterPro" id="IPR017429">
    <property type="entry name" value="Suppressor_of_fused_bac"/>
</dbReference>
<dbReference type="InterPro" id="IPR020941">
    <property type="entry name" value="SUFU-like_domain"/>
</dbReference>
<accession>A0AA96LC83</accession>
<dbReference type="RefSeq" id="WP_315604762.1">
    <property type="nucleotide sequence ID" value="NZ_CP130318.1"/>
</dbReference>
<organism evidence="2 3">
    <name type="scientific">Paenibacillus aurantius</name>
    <dbReference type="NCBI Taxonomy" id="2918900"/>
    <lineage>
        <taxon>Bacteria</taxon>
        <taxon>Bacillati</taxon>
        <taxon>Bacillota</taxon>
        <taxon>Bacilli</taxon>
        <taxon>Bacillales</taxon>
        <taxon>Paenibacillaceae</taxon>
        <taxon>Paenibacillus</taxon>
    </lineage>
</organism>
<protein>
    <submittedName>
        <fullName evidence="2">Suppressor of fused domain protein</fullName>
    </submittedName>
</protein>
<keyword evidence="3" id="KW-1185">Reference proteome</keyword>
<dbReference type="PANTHER" id="PTHR10928">
    <property type="entry name" value="SUPPRESSOR OF FUSED"/>
    <property type="match status" value="1"/>
</dbReference>
<dbReference type="KEGG" id="paun:MJA45_25775"/>
<evidence type="ECO:0000259" key="1">
    <source>
        <dbReference type="Pfam" id="PF05076"/>
    </source>
</evidence>
<reference evidence="2 3" key="1">
    <citation type="submission" date="2022-02" db="EMBL/GenBank/DDBJ databases">
        <title>Paenibacillus sp. MBLB1776 Whole Genome Shotgun Sequencing.</title>
        <authorList>
            <person name="Hwang C.Y."/>
            <person name="Cho E.-S."/>
            <person name="Seo M.-J."/>
        </authorList>
    </citation>
    <scope>NUCLEOTIDE SEQUENCE [LARGE SCALE GENOMIC DNA]</scope>
    <source>
        <strain evidence="2 3">MBLB1776</strain>
    </source>
</reference>
<sequence length="354" mass="38910">MNHQEEQAPGWEAIDRELERLYEGQEPKVYGTLVPYALGGPDPLTGISAYRAEEPRPHWHFVTYGFSELYEKESDDPACSGYGFELTSRLVRDPIEEEPPAWALNLLQNMGRYVFRSGNVFRAGDYLDANGPICLGADTELTALAFVEDPELPGIDTPNGRVDFLQMVGMTGDELEAMQAWNTRGVLKAGSEHLPSCLTDLSRPSLLEEAAVAAAIREGMAQAGSSTGFLYVDQLGWEPGRRGLFGRKPDTLSLGAKQAGIIAKILRGRIPKDRELRLVGPETRVVLEPGAAPGWEAGEEEIRIALDSRTAEELAERLVPREGTVVLPSLPKLEIRIVRTDIRDADGNVMRTIG</sequence>
<evidence type="ECO:0000313" key="3">
    <source>
        <dbReference type="Proteomes" id="UP001305702"/>
    </source>
</evidence>
<dbReference type="InterPro" id="IPR007768">
    <property type="entry name" value="Suppressor_of_fused"/>
</dbReference>
<gene>
    <name evidence="2" type="ORF">MJA45_25775</name>
</gene>
<dbReference type="AlphaFoldDB" id="A0AA96LC83"/>
<dbReference type="PANTHER" id="PTHR10928:SF2">
    <property type="entry name" value="SUPPRESSOR OF FUSED HOMOLOG"/>
    <property type="match status" value="1"/>
</dbReference>
<dbReference type="EMBL" id="CP130318">
    <property type="protein sequence ID" value="WNQ10986.1"/>
    <property type="molecule type" value="Genomic_DNA"/>
</dbReference>
<dbReference type="PIRSF" id="PIRSF038192">
    <property type="entry name" value="Txn_reg_BtrU_prd"/>
    <property type="match status" value="1"/>
</dbReference>
<dbReference type="Pfam" id="PF05076">
    <property type="entry name" value="SUFU"/>
    <property type="match status" value="1"/>
</dbReference>
<proteinExistence type="predicted"/>
<dbReference type="InterPro" id="IPR037181">
    <property type="entry name" value="SUFU_N"/>
</dbReference>
<feature type="domain" description="Suppressor of fused-like" evidence="1">
    <location>
        <begin position="40"/>
        <end position="204"/>
    </location>
</feature>